<dbReference type="EMBL" id="CP006764">
    <property type="protein sequence ID" value="AIT60664.1"/>
    <property type="molecule type" value="Genomic_DNA"/>
</dbReference>
<keyword evidence="1" id="KW-1133">Transmembrane helix</keyword>
<dbReference type="RefSeq" id="WP_018021813.1">
    <property type="nucleotide sequence ID" value="NZ_AQUX01000004.1"/>
</dbReference>
<dbReference type="KEGG" id="cdo:CDOO_04905"/>
<keyword evidence="1" id="KW-0472">Membrane</keyword>
<sequence>MANEQKPRIFQDGRDMTISMAVIVLIMIAVVLPTGLCSYNPGTADGGAVTEVDEQAFLGMEANNSAFPLVVPAEPEGWTANSARRSAVGDAQAPVVGYVTGDEGFLQLTQTDVPLDDAVRDVDADPREQVRTEDVERTEVRVFHSDEGDVRDIWAFTRDGVTYLISGSASDDEFRELVSATLRGAPAA</sequence>
<dbReference type="OrthoDB" id="4772660at2"/>
<dbReference type="eggNOG" id="ENOG50330AZ">
    <property type="taxonomic scope" value="Bacteria"/>
</dbReference>
<evidence type="ECO:0000256" key="1">
    <source>
        <dbReference type="SAM" id="Phobius"/>
    </source>
</evidence>
<gene>
    <name evidence="2" type="ORF">CDOO_04905</name>
</gene>
<reference evidence="2 3" key="1">
    <citation type="submission" date="2013-09" db="EMBL/GenBank/DDBJ databases">
        <title>Complete genome sequence of Corynebacterium doosanense CAU 212(T) (=DSM 45436(T)), isolated from activated sludge.</title>
        <authorList>
            <person name="Schaffert L."/>
            <person name="Albersmeier A."/>
            <person name="Kalinowski J."/>
            <person name="Ruckert C."/>
        </authorList>
    </citation>
    <scope>NUCLEOTIDE SEQUENCE [LARGE SCALE GENOMIC DNA]</scope>
    <source>
        <strain evidence="2 3">CAU 212</strain>
    </source>
</reference>
<evidence type="ECO:0000313" key="3">
    <source>
        <dbReference type="Proteomes" id="UP000029914"/>
    </source>
</evidence>
<proteinExistence type="predicted"/>
<dbReference type="Pfam" id="PF14030">
    <property type="entry name" value="DUF4245"/>
    <property type="match status" value="1"/>
</dbReference>
<dbReference type="HOGENOM" id="CLU_095244_0_1_11"/>
<feature type="transmembrane region" description="Helical" evidence="1">
    <location>
        <begin position="16"/>
        <end position="36"/>
    </location>
</feature>
<keyword evidence="3" id="KW-1185">Reference proteome</keyword>
<evidence type="ECO:0000313" key="2">
    <source>
        <dbReference type="EMBL" id="AIT60664.1"/>
    </source>
</evidence>
<keyword evidence="1" id="KW-0812">Transmembrane</keyword>
<dbReference type="Proteomes" id="UP000029914">
    <property type="component" value="Chromosome"/>
</dbReference>
<name>A0A097IEX0_9CORY</name>
<evidence type="ECO:0008006" key="4">
    <source>
        <dbReference type="Google" id="ProtNLM"/>
    </source>
</evidence>
<organism evidence="2 3">
    <name type="scientific">Corynebacterium doosanense CAU 212 = DSM 45436</name>
    <dbReference type="NCBI Taxonomy" id="558173"/>
    <lineage>
        <taxon>Bacteria</taxon>
        <taxon>Bacillati</taxon>
        <taxon>Actinomycetota</taxon>
        <taxon>Actinomycetes</taxon>
        <taxon>Mycobacteriales</taxon>
        <taxon>Corynebacteriaceae</taxon>
        <taxon>Corynebacterium</taxon>
    </lineage>
</organism>
<dbReference type="InterPro" id="IPR025339">
    <property type="entry name" value="DUF4245"/>
</dbReference>
<protein>
    <recommendedName>
        <fullName evidence="4">DUF4245 domain-containing protein</fullName>
    </recommendedName>
</protein>
<accession>A0A097IEX0</accession>
<dbReference type="STRING" id="558173.CDOO_04905"/>
<dbReference type="AlphaFoldDB" id="A0A097IEX0"/>